<keyword evidence="6" id="KW-0472">Membrane</keyword>
<dbReference type="GO" id="GO:0015288">
    <property type="term" value="F:porin activity"/>
    <property type="evidence" value="ECO:0007669"/>
    <property type="project" value="TreeGrafter"/>
</dbReference>
<protein>
    <recommendedName>
        <fullName evidence="13">Transporter</fullName>
    </recommendedName>
</protein>
<feature type="coiled-coil region" evidence="8">
    <location>
        <begin position="343"/>
        <end position="370"/>
    </location>
</feature>
<keyword evidence="9" id="KW-0732">Signal</keyword>
<evidence type="ECO:0000256" key="3">
    <source>
        <dbReference type="ARBA" id="ARBA00022448"/>
    </source>
</evidence>
<proteinExistence type="inferred from homology"/>
<reference evidence="11 12" key="1">
    <citation type="submission" date="2017-07" db="EMBL/GenBank/DDBJ databases">
        <title>Flavobacterium cyanobacteriorum sp. nov., isolated from cyanobacterial aggregates in a eutrophic lake.</title>
        <authorList>
            <person name="Cai H."/>
        </authorList>
    </citation>
    <scope>NUCLEOTIDE SEQUENCE [LARGE SCALE GENOMIC DNA]</scope>
    <source>
        <strain evidence="11 12">TH021</strain>
    </source>
</reference>
<evidence type="ECO:0008006" key="13">
    <source>
        <dbReference type="Google" id="ProtNLM"/>
    </source>
</evidence>
<comment type="caution">
    <text evidence="11">The sequence shown here is derived from an EMBL/GenBank/DDBJ whole genome shotgun (WGS) entry which is preliminary data.</text>
</comment>
<evidence type="ECO:0000256" key="7">
    <source>
        <dbReference type="ARBA" id="ARBA00023237"/>
    </source>
</evidence>
<keyword evidence="5" id="KW-0812">Transmembrane</keyword>
<feature type="chain" id="PRO_5013507389" description="Transporter" evidence="9">
    <location>
        <begin position="24"/>
        <end position="455"/>
    </location>
</feature>
<evidence type="ECO:0000256" key="8">
    <source>
        <dbReference type="SAM" id="Coils"/>
    </source>
</evidence>
<dbReference type="GO" id="GO:0015562">
    <property type="term" value="F:efflux transmembrane transporter activity"/>
    <property type="evidence" value="ECO:0007669"/>
    <property type="project" value="InterPro"/>
</dbReference>
<comment type="subcellular location">
    <subcellularLocation>
        <location evidence="1">Cell outer membrane</location>
    </subcellularLocation>
</comment>
<feature type="signal peptide" evidence="9">
    <location>
        <begin position="1"/>
        <end position="23"/>
    </location>
</feature>
<evidence type="ECO:0000256" key="9">
    <source>
        <dbReference type="SAM" id="SignalP"/>
    </source>
</evidence>
<evidence type="ECO:0000256" key="2">
    <source>
        <dbReference type="ARBA" id="ARBA00007613"/>
    </source>
</evidence>
<dbReference type="Gene3D" id="1.20.1600.10">
    <property type="entry name" value="Outer membrane efflux proteins (OEP)"/>
    <property type="match status" value="1"/>
</dbReference>
<dbReference type="EMBL" id="NOXV01000279">
    <property type="protein sequence ID" value="OYQ35730.1"/>
    <property type="molecule type" value="Genomic_DNA"/>
</dbReference>
<keyword evidence="12" id="KW-1185">Reference proteome</keyword>
<name>A0A255Z515_9FLAO</name>
<evidence type="ECO:0000256" key="4">
    <source>
        <dbReference type="ARBA" id="ARBA00022452"/>
    </source>
</evidence>
<sequence>MSIPLTRSIACILLFLCPGLLLAQEPLDNYIEQGLKNNTVVRQKNIALQTALAALKEAKGYFLPDVSFSTSYQSGEGGRYFNFPVGDLVNPVYATLNQLTGSGNFPQLENIRSYLNPNNYYDAHVRTSVPIVNTDVYYNYRIKQQQAALPEHELAIYKRELVAGIRNAYYNYLMMLENIAIYENALALVNQNLKVNESLYRNGKGLQANIKRAESEIAGLNAQLLQAKNELDNARRYFNFLINQNLNAPVETVPGNNADPEKYAALINIKNTREELQQLDQALEINKTALKMDRSFWIPKISAFLDLGSQGIDWEYNGYSRYYFAGIQMDIKLFKGQANTHKAQQRKLDIQKLELDKENITRQLDMASQNALSNYYSSKAQLEAASANIKASESYFRVIESGYRQGANTLIEYIDARNQLTQSQLSGNIARYRVLAALTDIERQNATYKINQTNQ</sequence>
<evidence type="ECO:0000313" key="10">
    <source>
        <dbReference type="EMBL" id="OYQ32982.1"/>
    </source>
</evidence>
<dbReference type="SUPFAM" id="SSF56954">
    <property type="entry name" value="Outer membrane efflux proteins (OEP)"/>
    <property type="match status" value="1"/>
</dbReference>
<dbReference type="RefSeq" id="WP_094415333.1">
    <property type="nucleotide sequence ID" value="NZ_NOXV01000279.1"/>
</dbReference>
<evidence type="ECO:0000313" key="12">
    <source>
        <dbReference type="Proteomes" id="UP000216605"/>
    </source>
</evidence>
<gene>
    <name evidence="11" type="ORF">CHU92_10475</name>
    <name evidence="10" type="ORF">CHU92_13755</name>
</gene>
<keyword evidence="3" id="KW-0813">Transport</keyword>
<dbReference type="InterPro" id="IPR003423">
    <property type="entry name" value="OMP_efflux"/>
</dbReference>
<evidence type="ECO:0000256" key="1">
    <source>
        <dbReference type="ARBA" id="ARBA00004442"/>
    </source>
</evidence>
<evidence type="ECO:0000313" key="11">
    <source>
        <dbReference type="EMBL" id="OYQ35730.1"/>
    </source>
</evidence>
<dbReference type="PANTHER" id="PTHR30026:SF20">
    <property type="entry name" value="OUTER MEMBRANE PROTEIN TOLC"/>
    <property type="match status" value="1"/>
</dbReference>
<dbReference type="EMBL" id="NOXV01000302">
    <property type="protein sequence ID" value="OYQ32982.1"/>
    <property type="molecule type" value="Genomic_DNA"/>
</dbReference>
<dbReference type="PANTHER" id="PTHR30026">
    <property type="entry name" value="OUTER MEMBRANE PROTEIN TOLC"/>
    <property type="match status" value="1"/>
</dbReference>
<feature type="coiled-coil region" evidence="8">
    <location>
        <begin position="196"/>
        <end position="237"/>
    </location>
</feature>
<dbReference type="InterPro" id="IPR051906">
    <property type="entry name" value="TolC-like"/>
</dbReference>
<dbReference type="Proteomes" id="UP000216605">
    <property type="component" value="Unassembled WGS sequence"/>
</dbReference>
<dbReference type="GO" id="GO:1990281">
    <property type="term" value="C:efflux pump complex"/>
    <property type="evidence" value="ECO:0007669"/>
    <property type="project" value="TreeGrafter"/>
</dbReference>
<keyword evidence="8" id="KW-0175">Coiled coil</keyword>
<dbReference type="GO" id="GO:0009279">
    <property type="term" value="C:cell outer membrane"/>
    <property type="evidence" value="ECO:0007669"/>
    <property type="project" value="UniProtKB-SubCell"/>
</dbReference>
<organism evidence="11 12">
    <name type="scientific">Flavobacterium cyanobacteriorum</name>
    <dbReference type="NCBI Taxonomy" id="2022802"/>
    <lineage>
        <taxon>Bacteria</taxon>
        <taxon>Pseudomonadati</taxon>
        <taxon>Bacteroidota</taxon>
        <taxon>Flavobacteriia</taxon>
        <taxon>Flavobacteriales</taxon>
        <taxon>Flavobacteriaceae</taxon>
        <taxon>Flavobacterium</taxon>
    </lineage>
</organism>
<accession>A0A255Z515</accession>
<dbReference type="OrthoDB" id="13803at2"/>
<evidence type="ECO:0000256" key="6">
    <source>
        <dbReference type="ARBA" id="ARBA00023136"/>
    </source>
</evidence>
<dbReference type="Pfam" id="PF02321">
    <property type="entry name" value="OEP"/>
    <property type="match status" value="2"/>
</dbReference>
<keyword evidence="4" id="KW-1134">Transmembrane beta strand</keyword>
<keyword evidence="7" id="KW-0998">Cell outer membrane</keyword>
<dbReference type="AlphaFoldDB" id="A0A255Z515"/>
<comment type="similarity">
    <text evidence="2">Belongs to the outer membrane factor (OMF) (TC 1.B.17) family.</text>
</comment>
<evidence type="ECO:0000256" key="5">
    <source>
        <dbReference type="ARBA" id="ARBA00022692"/>
    </source>
</evidence>